<reference evidence="2 3" key="1">
    <citation type="submission" date="2019-06" db="EMBL/GenBank/DDBJ databases">
        <title>Draft genome of Streptomyces sedi sp. JCM16909.</title>
        <authorList>
            <person name="Klykleung N."/>
            <person name="Tanasupawat S."/>
            <person name="Kudo T."/>
            <person name="Yuki M."/>
            <person name="Ohkuma M."/>
        </authorList>
    </citation>
    <scope>NUCLEOTIDE SEQUENCE [LARGE SCALE GENOMIC DNA]</scope>
    <source>
        <strain evidence="2 3">JCM 16909</strain>
    </source>
</reference>
<dbReference type="PROSITE" id="PS50943">
    <property type="entry name" value="HTH_CROC1"/>
    <property type="match status" value="1"/>
</dbReference>
<evidence type="ECO:0000313" key="3">
    <source>
        <dbReference type="Proteomes" id="UP000311713"/>
    </source>
</evidence>
<dbReference type="SUPFAM" id="SSF47413">
    <property type="entry name" value="lambda repressor-like DNA-binding domains"/>
    <property type="match status" value="1"/>
</dbReference>
<accession>A0A5C4VFB5</accession>
<dbReference type="AlphaFoldDB" id="A0A5C4VFB5"/>
<dbReference type="Pfam" id="PF19054">
    <property type="entry name" value="DUF5753"/>
    <property type="match status" value="1"/>
</dbReference>
<feature type="domain" description="HTH cro/C1-type" evidence="1">
    <location>
        <begin position="48"/>
        <end position="85"/>
    </location>
</feature>
<comment type="caution">
    <text evidence="2">The sequence shown here is derived from an EMBL/GenBank/DDBJ whole genome shotgun (WGS) entry which is preliminary data.</text>
</comment>
<dbReference type="CDD" id="cd00093">
    <property type="entry name" value="HTH_XRE"/>
    <property type="match status" value="1"/>
</dbReference>
<keyword evidence="3" id="KW-1185">Reference proteome</keyword>
<evidence type="ECO:0000259" key="1">
    <source>
        <dbReference type="PROSITE" id="PS50943"/>
    </source>
</evidence>
<dbReference type="EMBL" id="VDGT01000001">
    <property type="protein sequence ID" value="TNM34285.1"/>
    <property type="molecule type" value="Genomic_DNA"/>
</dbReference>
<dbReference type="Proteomes" id="UP000311713">
    <property type="component" value="Unassembled WGS sequence"/>
</dbReference>
<dbReference type="InterPro" id="IPR043917">
    <property type="entry name" value="DUF5753"/>
</dbReference>
<organism evidence="2 3">
    <name type="scientific">Streptomyces sedi</name>
    <dbReference type="NCBI Taxonomy" id="555059"/>
    <lineage>
        <taxon>Bacteria</taxon>
        <taxon>Bacillati</taxon>
        <taxon>Actinomycetota</taxon>
        <taxon>Actinomycetes</taxon>
        <taxon>Kitasatosporales</taxon>
        <taxon>Streptomycetaceae</taxon>
        <taxon>Streptomyces</taxon>
    </lineage>
</organism>
<dbReference type="InterPro" id="IPR010982">
    <property type="entry name" value="Lambda_DNA-bd_dom_sf"/>
</dbReference>
<dbReference type="SMART" id="SM00530">
    <property type="entry name" value="HTH_XRE"/>
    <property type="match status" value="1"/>
</dbReference>
<dbReference type="InterPro" id="IPR001387">
    <property type="entry name" value="Cro/C1-type_HTH"/>
</dbReference>
<name>A0A5C4VFB5_9ACTN</name>
<dbReference type="GO" id="GO:0003677">
    <property type="term" value="F:DNA binding"/>
    <property type="evidence" value="ECO:0007669"/>
    <property type="project" value="InterPro"/>
</dbReference>
<dbReference type="Pfam" id="PF13560">
    <property type="entry name" value="HTH_31"/>
    <property type="match status" value="1"/>
</dbReference>
<dbReference type="OrthoDB" id="2897536at2"/>
<evidence type="ECO:0000313" key="2">
    <source>
        <dbReference type="EMBL" id="TNM34285.1"/>
    </source>
</evidence>
<dbReference type="Gene3D" id="1.10.260.40">
    <property type="entry name" value="lambda repressor-like DNA-binding domains"/>
    <property type="match status" value="1"/>
</dbReference>
<proteinExistence type="predicted"/>
<protein>
    <submittedName>
        <fullName evidence="2">Helix-turn-helix domain-containing protein</fullName>
    </submittedName>
</protein>
<gene>
    <name evidence="2" type="ORF">FH715_00910</name>
</gene>
<sequence length="301" mass="32600">MSSGYIGRNSSPTGGLWGEVVAKKQVNGDEAGKLGSGLNDLVFLGSEIKAGRLGRSLTQEHLAKATGYSLSYVSKVESGLIVPSQRFVEGCDLALGTDGLYARLRARVVNTGLPAWFQPFVQQERKARWITEYSLTLVPGLLQTGDYARASFEAYAPEATADEIEAQVKARLERQQVLAGETPAVFWAILHECCLRIPVGGRGVMRAQLAHLVTMAALPQVTLQVLPIELGAPPSADPMIMLRQSDGLECLYSDTVMGGQLSNDEARLSDAARRIERLKADALAPRHSVALLNQLAEEFHE</sequence>